<dbReference type="AlphaFoldDB" id="A0A0A2MF26"/>
<dbReference type="RefSeq" id="WP_026990692.1">
    <property type="nucleotide sequence ID" value="NZ_AUGP01000017.1"/>
</dbReference>
<sequence length="142" mass="15757">MAKNIEELIPHRAPFLFVDEITHVSMEEIVAVKTFETCETMLKDSFTDCCSVPGTILIESIAQAGGAGIRLLGITDGIFALVQIESAQFFAGVPFNQEVKYVIKNIRMSEKIIKQSGKAYVGDNEVMEVTWMSIKIGERHTT</sequence>
<organism evidence="2 3">
    <name type="scientific">Flavobacterium subsaxonicum WB 4.1-42 = DSM 21790</name>
    <dbReference type="NCBI Taxonomy" id="1121898"/>
    <lineage>
        <taxon>Bacteria</taxon>
        <taxon>Pseudomonadati</taxon>
        <taxon>Bacteroidota</taxon>
        <taxon>Flavobacteriia</taxon>
        <taxon>Flavobacteriales</taxon>
        <taxon>Flavobacteriaceae</taxon>
        <taxon>Flavobacterium</taxon>
    </lineage>
</organism>
<dbReference type="InterPro" id="IPR016776">
    <property type="entry name" value="ApeP-like_dehydratase"/>
</dbReference>
<name>A0A0A2MF26_9FLAO</name>
<dbReference type="Pfam" id="PF22817">
    <property type="entry name" value="ApeP-like"/>
    <property type="match status" value="1"/>
</dbReference>
<dbReference type="PANTHER" id="PTHR30272:SF1">
    <property type="entry name" value="3-HYDROXYACYL-[ACYL-CARRIER-PROTEIN] DEHYDRATASE"/>
    <property type="match status" value="1"/>
</dbReference>
<dbReference type="InterPro" id="IPR029069">
    <property type="entry name" value="HotDog_dom_sf"/>
</dbReference>
<protein>
    <submittedName>
        <fullName evidence="2">3-hydroxydecanoyl-ACP dehydratase</fullName>
    </submittedName>
</protein>
<dbReference type="InterPro" id="IPR013114">
    <property type="entry name" value="FabA_FabZ"/>
</dbReference>
<dbReference type="SUPFAM" id="SSF54637">
    <property type="entry name" value="Thioesterase/thiol ester dehydrase-isomerase"/>
    <property type="match status" value="1"/>
</dbReference>
<evidence type="ECO:0000313" key="3">
    <source>
        <dbReference type="Proteomes" id="UP000030111"/>
    </source>
</evidence>
<reference evidence="2 3" key="1">
    <citation type="submission" date="2013-09" db="EMBL/GenBank/DDBJ databases">
        <authorList>
            <person name="Zeng Z."/>
            <person name="Chen C."/>
        </authorList>
    </citation>
    <scope>NUCLEOTIDE SEQUENCE [LARGE SCALE GENOMIC DNA]</scope>
    <source>
        <strain evidence="2 3">WB 4.1-42</strain>
    </source>
</reference>
<evidence type="ECO:0000256" key="1">
    <source>
        <dbReference type="ARBA" id="ARBA00023239"/>
    </source>
</evidence>
<dbReference type="eggNOG" id="COG0764">
    <property type="taxonomic scope" value="Bacteria"/>
</dbReference>
<gene>
    <name evidence="2" type="ORF">Q766_20925</name>
</gene>
<comment type="caution">
    <text evidence="2">The sequence shown here is derived from an EMBL/GenBank/DDBJ whole genome shotgun (WGS) entry which is preliminary data.</text>
</comment>
<keyword evidence="1" id="KW-0456">Lyase</keyword>
<proteinExistence type="predicted"/>
<evidence type="ECO:0000313" key="2">
    <source>
        <dbReference type="EMBL" id="KGO90899.1"/>
    </source>
</evidence>
<dbReference type="Gene3D" id="3.10.129.10">
    <property type="entry name" value="Hotdog Thioesterase"/>
    <property type="match status" value="1"/>
</dbReference>
<dbReference type="EMBL" id="JRLY01000036">
    <property type="protein sequence ID" value="KGO90899.1"/>
    <property type="molecule type" value="Genomic_DNA"/>
</dbReference>
<keyword evidence="3" id="KW-1185">Reference proteome</keyword>
<accession>A0A0A2MF26</accession>
<dbReference type="Proteomes" id="UP000030111">
    <property type="component" value="Unassembled WGS sequence"/>
</dbReference>
<dbReference type="STRING" id="1121898.GCA_000422725_01854"/>
<dbReference type="OrthoDB" id="9772788at2"/>
<dbReference type="PANTHER" id="PTHR30272">
    <property type="entry name" value="3-HYDROXYACYL-[ACYL-CARRIER-PROTEIN] DEHYDRATASE"/>
    <property type="match status" value="1"/>
</dbReference>
<dbReference type="GO" id="GO:0016829">
    <property type="term" value="F:lyase activity"/>
    <property type="evidence" value="ECO:0007669"/>
    <property type="project" value="UniProtKB-KW"/>
</dbReference>